<name>A0A1G4B2U0_9PEZI</name>
<evidence type="ECO:0000313" key="2">
    <source>
        <dbReference type="EMBL" id="OHE95653.1"/>
    </source>
</evidence>
<dbReference type="AlphaFoldDB" id="A0A1G4B2U0"/>
<keyword evidence="3" id="KW-1185">Reference proteome</keyword>
<sequence>MCVYRRLFVLVRERRTRKIFVGAPRIAGTALVRWVVADQRPSTGNSDLWSGRRVRLRVSKQQDIETRVGERAHCADTFHEATRGPEQEGRGRHTQRTEDVKERETLELIRHFISLYASNASTGTSYRVPGFCSDASLVARVMAYHPFS</sequence>
<evidence type="ECO:0000313" key="3">
    <source>
        <dbReference type="Proteomes" id="UP000176998"/>
    </source>
</evidence>
<comment type="caution">
    <text evidence="2">The sequence shown here is derived from an EMBL/GenBank/DDBJ whole genome shotgun (WGS) entry which is preliminary data.</text>
</comment>
<reference evidence="2 3" key="1">
    <citation type="submission" date="2016-09" db="EMBL/GenBank/DDBJ databases">
        <authorList>
            <person name="Capua I."/>
            <person name="De Benedictis P."/>
            <person name="Joannis T."/>
            <person name="Lombin L.H."/>
            <person name="Cattoli G."/>
        </authorList>
    </citation>
    <scope>NUCLEOTIDE SEQUENCE [LARGE SCALE GENOMIC DNA]</scope>
    <source>
        <strain evidence="2 3">IMI 309357</strain>
    </source>
</reference>
<gene>
    <name evidence="2" type="ORF">CORC01_09085</name>
</gene>
<dbReference type="RefSeq" id="XP_022472814.1">
    <property type="nucleotide sequence ID" value="XM_022620715.1"/>
</dbReference>
<protein>
    <submittedName>
        <fullName evidence="2">Uncharacterized protein</fullName>
    </submittedName>
</protein>
<dbReference type="Proteomes" id="UP000176998">
    <property type="component" value="Unassembled WGS sequence"/>
</dbReference>
<feature type="region of interest" description="Disordered" evidence="1">
    <location>
        <begin position="79"/>
        <end position="100"/>
    </location>
</feature>
<dbReference type="EMBL" id="MJBS01000080">
    <property type="protein sequence ID" value="OHE95653.1"/>
    <property type="molecule type" value="Genomic_DNA"/>
</dbReference>
<dbReference type="GeneID" id="34562225"/>
<organism evidence="2 3">
    <name type="scientific">Colletotrichum orchidophilum</name>
    <dbReference type="NCBI Taxonomy" id="1209926"/>
    <lineage>
        <taxon>Eukaryota</taxon>
        <taxon>Fungi</taxon>
        <taxon>Dikarya</taxon>
        <taxon>Ascomycota</taxon>
        <taxon>Pezizomycotina</taxon>
        <taxon>Sordariomycetes</taxon>
        <taxon>Hypocreomycetidae</taxon>
        <taxon>Glomerellales</taxon>
        <taxon>Glomerellaceae</taxon>
        <taxon>Colletotrichum</taxon>
    </lineage>
</organism>
<proteinExistence type="predicted"/>
<accession>A0A1G4B2U0</accession>
<evidence type="ECO:0000256" key="1">
    <source>
        <dbReference type="SAM" id="MobiDB-lite"/>
    </source>
</evidence>